<comment type="similarity">
    <text evidence="2">Belongs to the oxygen-dependent FAD-linked oxidoreductase family.</text>
</comment>
<accession>A0AB39UHS7</accession>
<dbReference type="InterPro" id="IPR016167">
    <property type="entry name" value="FAD-bd_PCMH_sub1"/>
</dbReference>
<evidence type="ECO:0000256" key="5">
    <source>
        <dbReference type="ARBA" id="ARBA00023002"/>
    </source>
</evidence>
<dbReference type="RefSeq" id="WP_369342402.1">
    <property type="nucleotide sequence ID" value="NZ_CP129675.1"/>
</dbReference>
<dbReference type="SUPFAM" id="SSF56176">
    <property type="entry name" value="FAD-binding/transporter-associated domain-like"/>
    <property type="match status" value="1"/>
</dbReference>
<feature type="domain" description="FAD-binding PCMH-type" evidence="6">
    <location>
        <begin position="28"/>
        <end position="198"/>
    </location>
</feature>
<dbReference type="PROSITE" id="PS00862">
    <property type="entry name" value="OX2_COVAL_FAD"/>
    <property type="match status" value="1"/>
</dbReference>
<dbReference type="PANTHER" id="PTHR42973:SF39">
    <property type="entry name" value="FAD-BINDING PCMH-TYPE DOMAIN-CONTAINING PROTEIN"/>
    <property type="match status" value="1"/>
</dbReference>
<dbReference type="InterPro" id="IPR050416">
    <property type="entry name" value="FAD-linked_Oxidoreductase"/>
</dbReference>
<dbReference type="InterPro" id="IPR016166">
    <property type="entry name" value="FAD-bd_PCMH"/>
</dbReference>
<dbReference type="GO" id="GO:0016491">
    <property type="term" value="F:oxidoreductase activity"/>
    <property type="evidence" value="ECO:0007669"/>
    <property type="project" value="UniProtKB-KW"/>
</dbReference>
<reference evidence="8" key="1">
    <citation type="submission" date="2023-07" db="EMBL/GenBank/DDBJ databases">
        <title>Bifidobacterium aquikefiriaerophilum sp. nov. and Bifidobacterium eccum sp. nov., isolated from water kefir.</title>
        <authorList>
            <person name="Breselge S."/>
            <person name="Bellassi P."/>
            <person name="Barcenilla C."/>
            <person name="Alvarez-Ordonez A."/>
            <person name="Morelli L."/>
            <person name="Cotter P.D."/>
        </authorList>
    </citation>
    <scope>NUCLEOTIDE SEQUENCE</scope>
    <source>
        <strain evidence="9">WK012_4_13</strain>
        <strain evidence="8">WK013_4_14</strain>
        <strain evidence="7">WK048_4_13</strain>
    </source>
</reference>
<evidence type="ECO:0000313" key="7">
    <source>
        <dbReference type="EMBL" id="XDS46923.1"/>
    </source>
</evidence>
<dbReference type="InterPro" id="IPR016169">
    <property type="entry name" value="FAD-bd_PCMH_sub2"/>
</dbReference>
<dbReference type="EMBL" id="CP129675">
    <property type="protein sequence ID" value="XDS46923.1"/>
    <property type="molecule type" value="Genomic_DNA"/>
</dbReference>
<dbReference type="Gene3D" id="3.30.465.10">
    <property type="match status" value="1"/>
</dbReference>
<keyword evidence="3" id="KW-0285">Flavoprotein</keyword>
<keyword evidence="4" id="KW-0274">FAD</keyword>
<evidence type="ECO:0000256" key="1">
    <source>
        <dbReference type="ARBA" id="ARBA00001974"/>
    </source>
</evidence>
<evidence type="ECO:0000256" key="2">
    <source>
        <dbReference type="ARBA" id="ARBA00005466"/>
    </source>
</evidence>
<dbReference type="InterPro" id="IPR006094">
    <property type="entry name" value="Oxid_FAD_bind_N"/>
</dbReference>
<organism evidence="8">
    <name type="scientific">Bifidobacterium fermentum</name>
    <dbReference type="NCBI Taxonomy" id="3059035"/>
    <lineage>
        <taxon>Bacteria</taxon>
        <taxon>Bacillati</taxon>
        <taxon>Actinomycetota</taxon>
        <taxon>Actinomycetes</taxon>
        <taxon>Bifidobacteriales</taxon>
        <taxon>Bifidobacteriaceae</taxon>
        <taxon>Bifidobacterium</taxon>
    </lineage>
</organism>
<dbReference type="EMBL" id="CP129683">
    <property type="protein sequence ID" value="XDS51439.1"/>
    <property type="molecule type" value="Genomic_DNA"/>
</dbReference>
<evidence type="ECO:0000256" key="3">
    <source>
        <dbReference type="ARBA" id="ARBA00022630"/>
    </source>
</evidence>
<sequence length="434" mass="46198">MASQDSCIGSALHPGDGDYEDSVTTVTGVGSPRLVVRPRSTQDVASAIRYAREQHLAITVRSGGHSLAGLSQARDGMLIDMRQLDSVETNDATRHVLIGGGATWGHVASVLEPAGLALTAGDTADVGVAGLTLGGGIGWMVRKYGLAIDSLVAAEAVTYEGTVLRLSEDENPDLFWAVRGGGGNFAILTHLEFEAHPVSNVVFGTIMYALDRLEDARSLVRAWNESQADADRRLTSVLALMPAMQESPAMAMLQLCFVGTENEAKSSIDAFKAMGTVMDSDIGYRPYASILVTDDPFPAPRAAQQNSLLPAFGEREQSAVCDAFETGQLMMAIRALGGAVRDIDAQATAYAGREAAVMVVGTQLLSDTDSAQRQIAHWQGIQRLEMGAYVNWIGLADDTASKRCYPQRTRARLAAIKSETDPENVFSDAVGFAV</sequence>
<dbReference type="Gene3D" id="3.30.43.10">
    <property type="entry name" value="Uridine Diphospho-n-acetylenolpyruvylglucosamine Reductase, domain 2"/>
    <property type="match status" value="1"/>
</dbReference>
<protein>
    <submittedName>
        <fullName evidence="8">FAD-binding oxidoreductase</fullName>
    </submittedName>
</protein>
<evidence type="ECO:0000256" key="4">
    <source>
        <dbReference type="ARBA" id="ARBA00022827"/>
    </source>
</evidence>
<name>A0AB39UHS7_9BIFI</name>
<evidence type="ECO:0000259" key="6">
    <source>
        <dbReference type="PROSITE" id="PS51387"/>
    </source>
</evidence>
<dbReference type="EMBL" id="CP129682">
    <property type="protein sequence ID" value="XDS48371.1"/>
    <property type="molecule type" value="Genomic_DNA"/>
</dbReference>
<dbReference type="InterPro" id="IPR006093">
    <property type="entry name" value="Oxy_OxRdtase_FAD_BS"/>
</dbReference>
<evidence type="ECO:0000313" key="8">
    <source>
        <dbReference type="EMBL" id="XDS48371.1"/>
    </source>
</evidence>
<evidence type="ECO:0000313" key="9">
    <source>
        <dbReference type="EMBL" id="XDS51439.1"/>
    </source>
</evidence>
<dbReference type="KEGG" id="bfk:QN062_04545"/>
<dbReference type="GO" id="GO:0071949">
    <property type="term" value="F:FAD binding"/>
    <property type="evidence" value="ECO:0007669"/>
    <property type="project" value="InterPro"/>
</dbReference>
<dbReference type="AlphaFoldDB" id="A0AB39UHS7"/>
<dbReference type="Gene3D" id="3.40.462.20">
    <property type="match status" value="1"/>
</dbReference>
<proteinExistence type="inferred from homology"/>
<dbReference type="PANTHER" id="PTHR42973">
    <property type="entry name" value="BINDING OXIDOREDUCTASE, PUTATIVE (AFU_ORTHOLOGUE AFUA_1G17690)-RELATED"/>
    <property type="match status" value="1"/>
</dbReference>
<keyword evidence="5" id="KW-0560">Oxidoreductase</keyword>
<comment type="cofactor">
    <cofactor evidence="1">
        <name>FAD</name>
        <dbReference type="ChEBI" id="CHEBI:57692"/>
    </cofactor>
</comment>
<dbReference type="PROSITE" id="PS51387">
    <property type="entry name" value="FAD_PCMH"/>
    <property type="match status" value="1"/>
</dbReference>
<dbReference type="InterPro" id="IPR036318">
    <property type="entry name" value="FAD-bd_PCMH-like_sf"/>
</dbReference>
<gene>
    <name evidence="9" type="ORF">QN062_04545</name>
    <name evidence="8" type="ORF">QN216_08560</name>
    <name evidence="7" type="ORF">QN217_01905</name>
</gene>
<dbReference type="Pfam" id="PF01565">
    <property type="entry name" value="FAD_binding_4"/>
    <property type="match status" value="1"/>
</dbReference>